<evidence type="ECO:0000313" key="3">
    <source>
        <dbReference type="EMBL" id="KAK7907604.1"/>
    </source>
</evidence>
<feature type="coiled-coil region" evidence="1">
    <location>
        <begin position="162"/>
        <end position="196"/>
    </location>
</feature>
<evidence type="ECO:0000256" key="1">
    <source>
        <dbReference type="SAM" id="Coils"/>
    </source>
</evidence>
<evidence type="ECO:0008006" key="5">
    <source>
        <dbReference type="Google" id="ProtNLM"/>
    </source>
</evidence>
<organism evidence="3 4">
    <name type="scientific">Mugilogobius chulae</name>
    <name type="common">yellowstripe goby</name>
    <dbReference type="NCBI Taxonomy" id="88201"/>
    <lineage>
        <taxon>Eukaryota</taxon>
        <taxon>Metazoa</taxon>
        <taxon>Chordata</taxon>
        <taxon>Craniata</taxon>
        <taxon>Vertebrata</taxon>
        <taxon>Euteleostomi</taxon>
        <taxon>Actinopterygii</taxon>
        <taxon>Neopterygii</taxon>
        <taxon>Teleostei</taxon>
        <taxon>Neoteleostei</taxon>
        <taxon>Acanthomorphata</taxon>
        <taxon>Gobiaria</taxon>
        <taxon>Gobiiformes</taxon>
        <taxon>Gobioidei</taxon>
        <taxon>Gobiidae</taxon>
        <taxon>Gobionellinae</taxon>
        <taxon>Mugilogobius</taxon>
    </lineage>
</organism>
<feature type="region of interest" description="Disordered" evidence="2">
    <location>
        <begin position="432"/>
        <end position="454"/>
    </location>
</feature>
<dbReference type="EMBL" id="JBBPFD010000011">
    <property type="protein sequence ID" value="KAK7907604.1"/>
    <property type="molecule type" value="Genomic_DNA"/>
</dbReference>
<feature type="region of interest" description="Disordered" evidence="2">
    <location>
        <begin position="562"/>
        <end position="582"/>
    </location>
</feature>
<gene>
    <name evidence="3" type="ORF">WMY93_016216</name>
</gene>
<keyword evidence="1" id="KW-0175">Coiled coil</keyword>
<feature type="compositionally biased region" description="Polar residues" evidence="2">
    <location>
        <begin position="565"/>
        <end position="582"/>
    </location>
</feature>
<dbReference type="AlphaFoldDB" id="A0AAW0P2E8"/>
<proteinExistence type="predicted"/>
<comment type="caution">
    <text evidence="3">The sequence shown here is derived from an EMBL/GenBank/DDBJ whole genome shotgun (WGS) entry which is preliminary data.</text>
</comment>
<evidence type="ECO:0000256" key="2">
    <source>
        <dbReference type="SAM" id="MobiDB-lite"/>
    </source>
</evidence>
<feature type="coiled-coil region" evidence="1">
    <location>
        <begin position="234"/>
        <end position="271"/>
    </location>
</feature>
<feature type="compositionally biased region" description="Basic and acidic residues" evidence="2">
    <location>
        <begin position="355"/>
        <end position="381"/>
    </location>
</feature>
<keyword evidence="4" id="KW-1185">Reference proteome</keyword>
<accession>A0AAW0P2E8</accession>
<reference evidence="4" key="1">
    <citation type="submission" date="2024-04" db="EMBL/GenBank/DDBJ databases">
        <title>Salinicola lusitanus LLJ914,a marine bacterium isolated from the Okinawa Trough.</title>
        <authorList>
            <person name="Li J."/>
        </authorList>
    </citation>
    <scope>NUCLEOTIDE SEQUENCE [LARGE SCALE GENOMIC DNA]</scope>
</reference>
<feature type="region of interest" description="Disordered" evidence="2">
    <location>
        <begin position="469"/>
        <end position="495"/>
    </location>
</feature>
<sequence>MFEKIEPEESVASLLNSNQVNAQNQRQKILEQTKVKSMMEQTSFREFQSTVLASKVAQENQALVQMKKERQARERAESKCTQEYAGGRLPQHEAVVKVEQERELQKKQCLQEAIVYNSQRLNQKSGQHKQSKVPLCENEEKAYLSNREQAQVVAWKTLSDKLAQKKRLIETEQKEVAQIEERIKLTEADLKSTQEQKKQQEEWRDYRVVSYEEMKDHWNTQLQRKQENKKVEKSKDLQFLRERTNRELQLLEEERQKAREKRLMEKELMDDNAKLIQHRRFLDMCRRKNEQEADKRDAHLQAQANPTYEEYVEQEIDRAAADNRFVVPLLAEKQKQETRDDKMYIYRPGMCEPVPKKTTVESQKLKNKERQHRDFNDKAHSSEGLYIRSSTRCDSTQKYGCSEESQKIKEKVQRQHITFGNIEPCETKPARAQKRLTKNLPSSRSKQDNVGAHLTWDTQEPSAKYVTEEQEPPHCNPWNKPIDRPTTKLLPKRGSNSQTFYEIPKAVNRVFLNEPQRVTKEEVPLPSFSQRTQPQTQLIIVERFPKQKSEFVNCPEASLYRSKDNSTGTRGTLSDQHSCSGNRFESKKEMNLYPNMDKVEMNLHRNGDKVEMNLHHNVDKMEMNLHRNVDKMEMNLHRNMDKEEMNHLSSSLQQANITDDCCCSGNRFESKEEMNLHRNVDS</sequence>
<name>A0AAW0P2E8_9GOBI</name>
<dbReference type="Proteomes" id="UP001460270">
    <property type="component" value="Unassembled WGS sequence"/>
</dbReference>
<protein>
    <recommendedName>
        <fullName evidence="5">CCDC66 domain-containing protein</fullName>
    </recommendedName>
</protein>
<feature type="region of interest" description="Disordered" evidence="2">
    <location>
        <begin position="355"/>
        <end position="383"/>
    </location>
</feature>
<evidence type="ECO:0000313" key="4">
    <source>
        <dbReference type="Proteomes" id="UP001460270"/>
    </source>
</evidence>